<accession>A0A9E4NNZ5</accession>
<sequence>MTECLIVGGGIIGMLTANELHTAGMAVALVEKGHPGRESSWAGGGIISPLYPWRYDDSISKLAQWS</sequence>
<gene>
    <name evidence="3" type="ORF">JAY77_21725</name>
</gene>
<keyword evidence="1" id="KW-0560">Oxidoreductase</keyword>
<dbReference type="AlphaFoldDB" id="A0A9E4NNZ5"/>
<dbReference type="Gene3D" id="3.50.50.60">
    <property type="entry name" value="FAD/NAD(P)-binding domain"/>
    <property type="match status" value="1"/>
</dbReference>
<dbReference type="EMBL" id="JAEPCR010000154">
    <property type="protein sequence ID" value="MCG7980753.1"/>
    <property type="molecule type" value="Genomic_DNA"/>
</dbReference>
<dbReference type="Pfam" id="PF01266">
    <property type="entry name" value="DAO"/>
    <property type="match status" value="1"/>
</dbReference>
<evidence type="ECO:0000313" key="4">
    <source>
        <dbReference type="Proteomes" id="UP000886674"/>
    </source>
</evidence>
<reference evidence="3" key="1">
    <citation type="journal article" date="2021" name="Proc. Natl. Acad. Sci. U.S.A.">
        <title>Global biogeography of chemosynthetic symbionts reveals both localized and globally distributed symbiont groups. .</title>
        <authorList>
            <person name="Osvatic J.T."/>
            <person name="Wilkins L.G.E."/>
            <person name="Leibrecht L."/>
            <person name="Leray M."/>
            <person name="Zauner S."/>
            <person name="Polzin J."/>
            <person name="Camacho Y."/>
            <person name="Gros O."/>
            <person name="van Gils J.A."/>
            <person name="Eisen J.A."/>
            <person name="Petersen J.M."/>
            <person name="Yuen B."/>
        </authorList>
    </citation>
    <scope>NUCLEOTIDE SEQUENCE</scope>
    <source>
        <strain evidence="3">MAGclacostrist055</strain>
    </source>
</reference>
<name>A0A9E4NNZ5_9GAMM</name>
<dbReference type="InterPro" id="IPR006076">
    <property type="entry name" value="FAD-dep_OxRdtase"/>
</dbReference>
<feature type="domain" description="FAD dependent oxidoreductase" evidence="2">
    <location>
        <begin position="5"/>
        <end position="64"/>
    </location>
</feature>
<dbReference type="Proteomes" id="UP000886674">
    <property type="component" value="Unassembled WGS sequence"/>
</dbReference>
<dbReference type="GO" id="GO:0016491">
    <property type="term" value="F:oxidoreductase activity"/>
    <property type="evidence" value="ECO:0007669"/>
    <property type="project" value="UniProtKB-KW"/>
</dbReference>
<protein>
    <submittedName>
        <fullName evidence="3">FAD-binding oxidoreductase</fullName>
    </submittedName>
</protein>
<proteinExistence type="predicted"/>
<feature type="non-terminal residue" evidence="3">
    <location>
        <position position="66"/>
    </location>
</feature>
<dbReference type="InterPro" id="IPR036188">
    <property type="entry name" value="FAD/NAD-bd_sf"/>
</dbReference>
<evidence type="ECO:0000313" key="3">
    <source>
        <dbReference type="EMBL" id="MCG7980753.1"/>
    </source>
</evidence>
<comment type="caution">
    <text evidence="3">The sequence shown here is derived from an EMBL/GenBank/DDBJ whole genome shotgun (WGS) entry which is preliminary data.</text>
</comment>
<evidence type="ECO:0000259" key="2">
    <source>
        <dbReference type="Pfam" id="PF01266"/>
    </source>
</evidence>
<organism evidence="3 4">
    <name type="scientific">Candidatus Thiodiazotropha taylori</name>
    <dbReference type="NCBI Taxonomy" id="2792791"/>
    <lineage>
        <taxon>Bacteria</taxon>
        <taxon>Pseudomonadati</taxon>
        <taxon>Pseudomonadota</taxon>
        <taxon>Gammaproteobacteria</taxon>
        <taxon>Chromatiales</taxon>
        <taxon>Sedimenticolaceae</taxon>
        <taxon>Candidatus Thiodiazotropha</taxon>
    </lineage>
</organism>
<evidence type="ECO:0000256" key="1">
    <source>
        <dbReference type="ARBA" id="ARBA00023002"/>
    </source>
</evidence>
<dbReference type="SUPFAM" id="SSF51905">
    <property type="entry name" value="FAD/NAD(P)-binding domain"/>
    <property type="match status" value="1"/>
</dbReference>